<evidence type="ECO:0000313" key="5">
    <source>
        <dbReference type="Proteomes" id="UP001501237"/>
    </source>
</evidence>
<gene>
    <name evidence="4" type="ORF">GCM10010468_03620</name>
</gene>
<evidence type="ECO:0000256" key="3">
    <source>
        <dbReference type="ARBA" id="ARBA00036324"/>
    </source>
</evidence>
<dbReference type="InterPro" id="IPR007721">
    <property type="entry name" value="RbsD_FucU"/>
</dbReference>
<evidence type="ECO:0000256" key="1">
    <source>
        <dbReference type="ARBA" id="ARBA00000223"/>
    </source>
</evidence>
<evidence type="ECO:0000256" key="2">
    <source>
        <dbReference type="ARBA" id="ARBA00023235"/>
    </source>
</evidence>
<keyword evidence="5" id="KW-1185">Reference proteome</keyword>
<reference evidence="5" key="1">
    <citation type="journal article" date="2019" name="Int. J. Syst. Evol. Microbiol.">
        <title>The Global Catalogue of Microorganisms (GCM) 10K type strain sequencing project: providing services to taxonomists for standard genome sequencing and annotation.</title>
        <authorList>
            <consortium name="The Broad Institute Genomics Platform"/>
            <consortium name="The Broad Institute Genome Sequencing Center for Infectious Disease"/>
            <person name="Wu L."/>
            <person name="Ma J."/>
        </authorList>
    </citation>
    <scope>NUCLEOTIDE SEQUENCE [LARGE SCALE GENOMIC DNA]</scope>
    <source>
        <strain evidence="5">JCM 9377</strain>
    </source>
</reference>
<protein>
    <submittedName>
        <fullName evidence="4">RbsD/FucU domain-containing protein</fullName>
    </submittedName>
</protein>
<dbReference type="InterPro" id="IPR050443">
    <property type="entry name" value="RbsD/FucU_mutarotase"/>
</dbReference>
<dbReference type="PANTHER" id="PTHR31690:SF4">
    <property type="entry name" value="FUCOSE MUTAROTASE"/>
    <property type="match status" value="1"/>
</dbReference>
<keyword evidence="2" id="KW-0413">Isomerase</keyword>
<dbReference type="RefSeq" id="WP_344821362.1">
    <property type="nucleotide sequence ID" value="NZ_BAAAUV010000001.1"/>
</dbReference>
<dbReference type="Pfam" id="PF05025">
    <property type="entry name" value="RbsD_FucU"/>
    <property type="match status" value="1"/>
</dbReference>
<dbReference type="EMBL" id="BAAAUV010000001">
    <property type="protein sequence ID" value="GAA3194034.1"/>
    <property type="molecule type" value="Genomic_DNA"/>
</dbReference>
<evidence type="ECO:0000313" key="4">
    <source>
        <dbReference type="EMBL" id="GAA3194034.1"/>
    </source>
</evidence>
<name>A0ABP6PWZ7_9ACTN</name>
<comment type="catalytic activity">
    <reaction evidence="3">
        <text>alpha-L-fucose = beta-L-fucose</text>
        <dbReference type="Rhea" id="RHEA:25580"/>
        <dbReference type="ChEBI" id="CHEBI:42548"/>
        <dbReference type="ChEBI" id="CHEBI:42589"/>
        <dbReference type="EC" id="5.1.3.29"/>
    </reaction>
</comment>
<accession>A0ABP6PWZ7</accession>
<organism evidence="4 5">
    <name type="scientific">Actinocorallia longicatena</name>
    <dbReference type="NCBI Taxonomy" id="111803"/>
    <lineage>
        <taxon>Bacteria</taxon>
        <taxon>Bacillati</taxon>
        <taxon>Actinomycetota</taxon>
        <taxon>Actinomycetes</taxon>
        <taxon>Streptosporangiales</taxon>
        <taxon>Thermomonosporaceae</taxon>
        <taxon>Actinocorallia</taxon>
    </lineage>
</organism>
<dbReference type="InterPro" id="IPR023750">
    <property type="entry name" value="RbsD-like_sf"/>
</dbReference>
<comment type="caution">
    <text evidence="4">The sequence shown here is derived from an EMBL/GenBank/DDBJ whole genome shotgun (WGS) entry which is preliminary data.</text>
</comment>
<dbReference type="SUPFAM" id="SSF102546">
    <property type="entry name" value="RbsD-like"/>
    <property type="match status" value="1"/>
</dbReference>
<dbReference type="Gene3D" id="3.40.1650.10">
    <property type="entry name" value="RbsD-like domain"/>
    <property type="match status" value="1"/>
</dbReference>
<dbReference type="PANTHER" id="PTHR31690">
    <property type="entry name" value="FUCOSE MUTAROTASE"/>
    <property type="match status" value="1"/>
</dbReference>
<proteinExistence type="predicted"/>
<comment type="catalytic activity">
    <reaction evidence="1">
        <text>beta-D-ribopyranose = beta-D-ribofuranose</text>
        <dbReference type="Rhea" id="RHEA:25432"/>
        <dbReference type="ChEBI" id="CHEBI:27476"/>
        <dbReference type="ChEBI" id="CHEBI:47002"/>
        <dbReference type="EC" id="5.4.99.62"/>
    </reaction>
</comment>
<sequence length="141" mass="14539">MLRYPLIHPPLLAVLAASGHGGRILIADSNFAHSTNANPAAPLIHLNLRPGLIAADEVLATILDAVPVESALMMRPDDGSDSALQPAFAGLLGPDVPLSAVPRADFYAACLDRTLAATIATGDDRHYANILLTIGAVTAAS</sequence>
<dbReference type="Proteomes" id="UP001501237">
    <property type="component" value="Unassembled WGS sequence"/>
</dbReference>